<dbReference type="InterPro" id="IPR023213">
    <property type="entry name" value="CAT-like_dom_sf"/>
</dbReference>
<dbReference type="InParanoid" id="F0XV85"/>
<evidence type="ECO:0000313" key="2">
    <source>
        <dbReference type="Proteomes" id="UP000007796"/>
    </source>
</evidence>
<dbReference type="SUPFAM" id="SSF52777">
    <property type="entry name" value="CoA-dependent acyltransferases"/>
    <property type="match status" value="1"/>
</dbReference>
<dbReference type="Proteomes" id="UP000007796">
    <property type="component" value="Unassembled WGS sequence"/>
</dbReference>
<keyword evidence="2" id="KW-1185">Reference proteome</keyword>
<dbReference type="RefSeq" id="XP_014168317.1">
    <property type="nucleotide sequence ID" value="XM_014312842.1"/>
</dbReference>
<reference evidence="1 2" key="1">
    <citation type="journal article" date="2011" name="Proc. Natl. Acad. Sci. U.S.A.">
        <title>Genome and transcriptome analyses of the mountain pine beetle-fungal symbiont Grosmannia clavigera, a lodgepole pine pathogen.</title>
        <authorList>
            <person name="DiGuistini S."/>
            <person name="Wang Y."/>
            <person name="Liao N.Y."/>
            <person name="Taylor G."/>
            <person name="Tanguay P."/>
            <person name="Feau N."/>
            <person name="Henrissat B."/>
            <person name="Chan S.K."/>
            <person name="Hesse-Orce U."/>
            <person name="Alamouti S.M."/>
            <person name="Tsui C.K.M."/>
            <person name="Docking R.T."/>
            <person name="Levasseur A."/>
            <person name="Haridas S."/>
            <person name="Robertson G."/>
            <person name="Birol I."/>
            <person name="Holt R.A."/>
            <person name="Marra M.A."/>
            <person name="Hamelin R.C."/>
            <person name="Hirst M."/>
            <person name="Jones S.J.M."/>
            <person name="Bohlmann J."/>
            <person name="Breuil C."/>
        </authorList>
    </citation>
    <scope>NUCLEOTIDE SEQUENCE [LARGE SCALE GENOMIC DNA]</scope>
    <source>
        <strain evidence="2">kw1407 / UAMH 11150</strain>
    </source>
</reference>
<dbReference type="GeneID" id="25977924"/>
<dbReference type="AlphaFoldDB" id="F0XV85"/>
<dbReference type="STRING" id="655863.F0XV85"/>
<accession>F0XV85</accession>
<dbReference type="HOGENOM" id="CLU_2184248_0_0_1"/>
<evidence type="ECO:0000313" key="1">
    <source>
        <dbReference type="EMBL" id="EFW98834.1"/>
    </source>
</evidence>
<sequence>MDSVVAKEHLTAPLTPYQLEMLSKTKEDPSRNYSFYGLTRSNVNGTIMADQLHEVWETLFYRHDIYRSTFDLDAKTQTVHAKPDFIWKSFEVLDETDMESVSRRERESL</sequence>
<dbReference type="OrthoDB" id="416786at2759"/>
<gene>
    <name evidence="1" type="ORF">CMQ_4686</name>
</gene>
<dbReference type="EMBL" id="GL630006">
    <property type="protein sequence ID" value="EFW98834.1"/>
    <property type="molecule type" value="Genomic_DNA"/>
</dbReference>
<dbReference type="Gene3D" id="3.30.559.10">
    <property type="entry name" value="Chloramphenicol acetyltransferase-like domain"/>
    <property type="match status" value="1"/>
</dbReference>
<protein>
    <submittedName>
        <fullName evidence="1">Nonribosomal peptide synthetase 11</fullName>
    </submittedName>
</protein>
<name>F0XV85_GROCL</name>
<proteinExistence type="predicted"/>
<organism evidence="2">
    <name type="scientific">Grosmannia clavigera (strain kw1407 / UAMH 11150)</name>
    <name type="common">Blue stain fungus</name>
    <name type="synonym">Graphiocladiella clavigera</name>
    <dbReference type="NCBI Taxonomy" id="655863"/>
    <lineage>
        <taxon>Eukaryota</taxon>
        <taxon>Fungi</taxon>
        <taxon>Dikarya</taxon>
        <taxon>Ascomycota</taxon>
        <taxon>Pezizomycotina</taxon>
        <taxon>Sordariomycetes</taxon>
        <taxon>Sordariomycetidae</taxon>
        <taxon>Ophiostomatales</taxon>
        <taxon>Ophiostomataceae</taxon>
        <taxon>Leptographium</taxon>
    </lineage>
</organism>